<evidence type="ECO:0000313" key="2">
    <source>
        <dbReference type="Proteomes" id="UP000516314"/>
    </source>
</evidence>
<sequence>MRQGIMRLIIAAIFVMVCGYEATVLSLKRMILPSHELDLTQLMAFDSARHGRLLQSPVHGSFNFPVERDIV</sequence>
<dbReference type="Proteomes" id="UP000516314">
    <property type="component" value="Chromosome 5"/>
</dbReference>
<evidence type="ECO:0000313" key="1">
    <source>
        <dbReference type="EMBL" id="CAD5333232.1"/>
    </source>
</evidence>
<reference evidence="1 2" key="1">
    <citation type="submission" date="2020-09" db="EMBL/GenBank/DDBJ databases">
        <authorList>
            <person name="Ashkenazy H."/>
        </authorList>
    </citation>
    <scope>NUCLEOTIDE SEQUENCE [LARGE SCALE GENOMIC DNA]</scope>
    <source>
        <strain evidence="2">cv. Cdm-0</strain>
    </source>
</reference>
<accession>A0A7G2FEE8</accession>
<proteinExistence type="predicted"/>
<protein>
    <submittedName>
        <fullName evidence="1">(thale cress) hypothetical protein</fullName>
    </submittedName>
</protein>
<dbReference type="EMBL" id="LR881470">
    <property type="protein sequence ID" value="CAD5333232.1"/>
    <property type="molecule type" value="Genomic_DNA"/>
</dbReference>
<organism evidence="1 2">
    <name type="scientific">Arabidopsis thaliana</name>
    <name type="common">Mouse-ear cress</name>
    <dbReference type="NCBI Taxonomy" id="3702"/>
    <lineage>
        <taxon>Eukaryota</taxon>
        <taxon>Viridiplantae</taxon>
        <taxon>Streptophyta</taxon>
        <taxon>Embryophyta</taxon>
        <taxon>Tracheophyta</taxon>
        <taxon>Spermatophyta</taxon>
        <taxon>Magnoliopsida</taxon>
        <taxon>eudicotyledons</taxon>
        <taxon>Gunneridae</taxon>
        <taxon>Pentapetalae</taxon>
        <taxon>rosids</taxon>
        <taxon>malvids</taxon>
        <taxon>Brassicales</taxon>
        <taxon>Brassicaceae</taxon>
        <taxon>Camelineae</taxon>
        <taxon>Arabidopsis</taxon>
    </lineage>
</organism>
<dbReference type="AlphaFoldDB" id="A0A7G2FEE8"/>
<name>A0A7G2FEE8_ARATH</name>
<gene>
    <name evidence="1" type="ORF">AT9943_LOCUS20600</name>
</gene>